<reference evidence="2" key="1">
    <citation type="submission" date="2020-10" db="EMBL/GenBank/DDBJ databases">
        <authorList>
            <person name="Gilroy R."/>
        </authorList>
    </citation>
    <scope>NUCLEOTIDE SEQUENCE</scope>
    <source>
        <strain evidence="2">ChiSxjej2B14-6234</strain>
    </source>
</reference>
<dbReference type="Proteomes" id="UP000886887">
    <property type="component" value="Unassembled WGS sequence"/>
</dbReference>
<dbReference type="InterPro" id="IPR008207">
    <property type="entry name" value="Sig_transdc_His_kin_Hpt_dom"/>
</dbReference>
<dbReference type="Pfam" id="PF01627">
    <property type="entry name" value="Hpt"/>
    <property type="match status" value="1"/>
</dbReference>
<dbReference type="Gene3D" id="1.20.120.160">
    <property type="entry name" value="HPT domain"/>
    <property type="match status" value="1"/>
</dbReference>
<feature type="domain" description="HPt" evidence="1">
    <location>
        <begin position="40"/>
        <end position="111"/>
    </location>
</feature>
<dbReference type="InterPro" id="IPR036641">
    <property type="entry name" value="HPT_dom_sf"/>
</dbReference>
<evidence type="ECO:0000313" key="3">
    <source>
        <dbReference type="Proteomes" id="UP000886887"/>
    </source>
</evidence>
<proteinExistence type="predicted"/>
<dbReference type="EMBL" id="DVFJ01000035">
    <property type="protein sequence ID" value="HIQ72401.1"/>
    <property type="molecule type" value="Genomic_DNA"/>
</dbReference>
<dbReference type="AlphaFoldDB" id="A0A9D0ZAU3"/>
<accession>A0A9D0ZAU3</accession>
<reference evidence="2" key="2">
    <citation type="journal article" date="2021" name="PeerJ">
        <title>Extensive microbial diversity within the chicken gut microbiome revealed by metagenomics and culture.</title>
        <authorList>
            <person name="Gilroy R."/>
            <person name="Ravi A."/>
            <person name="Getino M."/>
            <person name="Pursley I."/>
            <person name="Horton D.L."/>
            <person name="Alikhan N.F."/>
            <person name="Baker D."/>
            <person name="Gharbi K."/>
            <person name="Hall N."/>
            <person name="Watson M."/>
            <person name="Adriaenssens E.M."/>
            <person name="Foster-Nyarko E."/>
            <person name="Jarju S."/>
            <person name="Secka A."/>
            <person name="Antonio M."/>
            <person name="Oren A."/>
            <person name="Chaudhuri R.R."/>
            <person name="La Ragione R."/>
            <person name="Hildebrand F."/>
            <person name="Pallen M.J."/>
        </authorList>
    </citation>
    <scope>NUCLEOTIDE SEQUENCE</scope>
    <source>
        <strain evidence="2">ChiSxjej2B14-6234</strain>
    </source>
</reference>
<sequence>MDAQKRETLCAAGIDVDAALERLMGSDALLERFLKKFAADANYARLQAAFEQADRDGAIAASHTLKGMCGNLSMTALFDLFTRQVALLRADDWSAAAALMPDIAQGYERAVQAIGMCFGS</sequence>
<protein>
    <submittedName>
        <fullName evidence="2">Hpt domain-containing protein</fullName>
    </submittedName>
</protein>
<organism evidence="2 3">
    <name type="scientific">Candidatus Onthenecus intestinigallinarum</name>
    <dbReference type="NCBI Taxonomy" id="2840875"/>
    <lineage>
        <taxon>Bacteria</taxon>
        <taxon>Bacillati</taxon>
        <taxon>Bacillota</taxon>
        <taxon>Clostridia</taxon>
        <taxon>Eubacteriales</taxon>
        <taxon>Candidatus Onthenecus</taxon>
    </lineage>
</organism>
<dbReference type="SUPFAM" id="SSF47226">
    <property type="entry name" value="Histidine-containing phosphotransfer domain, HPT domain"/>
    <property type="match status" value="1"/>
</dbReference>
<name>A0A9D0ZAU3_9FIRM</name>
<dbReference type="GO" id="GO:0000160">
    <property type="term" value="P:phosphorelay signal transduction system"/>
    <property type="evidence" value="ECO:0007669"/>
    <property type="project" value="InterPro"/>
</dbReference>
<evidence type="ECO:0000313" key="2">
    <source>
        <dbReference type="EMBL" id="HIQ72401.1"/>
    </source>
</evidence>
<evidence type="ECO:0000259" key="1">
    <source>
        <dbReference type="Pfam" id="PF01627"/>
    </source>
</evidence>
<gene>
    <name evidence="2" type="ORF">IAB73_09370</name>
</gene>
<comment type="caution">
    <text evidence="2">The sequence shown here is derived from an EMBL/GenBank/DDBJ whole genome shotgun (WGS) entry which is preliminary data.</text>
</comment>